<reference evidence="1" key="1">
    <citation type="journal article" date="2023" name="Plant J.">
        <title>The genome of the king protea, Protea cynaroides.</title>
        <authorList>
            <person name="Chang J."/>
            <person name="Duong T.A."/>
            <person name="Schoeman C."/>
            <person name="Ma X."/>
            <person name="Roodt D."/>
            <person name="Barker N."/>
            <person name="Li Z."/>
            <person name="Van de Peer Y."/>
            <person name="Mizrachi E."/>
        </authorList>
    </citation>
    <scope>NUCLEOTIDE SEQUENCE</scope>
    <source>
        <tissue evidence="1">Young leaves</tissue>
    </source>
</reference>
<gene>
    <name evidence="1" type="ORF">NE237_032345</name>
</gene>
<proteinExistence type="predicted"/>
<protein>
    <submittedName>
        <fullName evidence="1">Uncharacterized protein</fullName>
    </submittedName>
</protein>
<dbReference type="EMBL" id="JAMYWD010000001">
    <property type="protein sequence ID" value="KAJ4981508.1"/>
    <property type="molecule type" value="Genomic_DNA"/>
</dbReference>
<sequence length="82" mass="9385">MFLHSEMVLEWPKSISVPNKIELSSLKRLSSTSVREALSVLKCKPSSSSQCTVVFFPWLRNLLWSLSLSTSTTLYNQELHQQ</sequence>
<organism evidence="1 2">
    <name type="scientific">Protea cynaroides</name>
    <dbReference type="NCBI Taxonomy" id="273540"/>
    <lineage>
        <taxon>Eukaryota</taxon>
        <taxon>Viridiplantae</taxon>
        <taxon>Streptophyta</taxon>
        <taxon>Embryophyta</taxon>
        <taxon>Tracheophyta</taxon>
        <taxon>Spermatophyta</taxon>
        <taxon>Magnoliopsida</taxon>
        <taxon>Proteales</taxon>
        <taxon>Proteaceae</taxon>
        <taxon>Protea</taxon>
    </lineage>
</organism>
<evidence type="ECO:0000313" key="2">
    <source>
        <dbReference type="Proteomes" id="UP001141806"/>
    </source>
</evidence>
<keyword evidence="2" id="KW-1185">Reference proteome</keyword>
<dbReference type="AlphaFoldDB" id="A0A9Q0R304"/>
<evidence type="ECO:0000313" key="1">
    <source>
        <dbReference type="EMBL" id="KAJ4981508.1"/>
    </source>
</evidence>
<comment type="caution">
    <text evidence="1">The sequence shown here is derived from an EMBL/GenBank/DDBJ whole genome shotgun (WGS) entry which is preliminary data.</text>
</comment>
<accession>A0A9Q0R304</accession>
<dbReference type="Proteomes" id="UP001141806">
    <property type="component" value="Unassembled WGS sequence"/>
</dbReference>
<name>A0A9Q0R304_9MAGN</name>